<comment type="caution">
    <text evidence="10">The sequence shown here is derived from an EMBL/GenBank/DDBJ whole genome shotgun (WGS) entry which is preliminary data.</text>
</comment>
<keyword evidence="5 7" id="KW-0573">Peptidoglycan synthesis</keyword>
<gene>
    <name evidence="10" type="ORF">PF327_07725</name>
</gene>
<feature type="chain" id="PRO_5046783671" evidence="8">
    <location>
        <begin position="30"/>
        <end position="557"/>
    </location>
</feature>
<evidence type="ECO:0000256" key="6">
    <source>
        <dbReference type="ARBA" id="ARBA00023316"/>
    </source>
</evidence>
<dbReference type="InterPro" id="IPR038063">
    <property type="entry name" value="Transpep_catalytic_dom"/>
</dbReference>
<evidence type="ECO:0000259" key="9">
    <source>
        <dbReference type="PROSITE" id="PS52029"/>
    </source>
</evidence>
<dbReference type="Pfam" id="PF03734">
    <property type="entry name" value="YkuD"/>
    <property type="match status" value="1"/>
</dbReference>
<keyword evidence="11" id="KW-1185">Reference proteome</keyword>
<dbReference type="PANTHER" id="PTHR41533:SF2">
    <property type="entry name" value="BLR7131 PROTEIN"/>
    <property type="match status" value="1"/>
</dbReference>
<dbReference type="PANTHER" id="PTHR41533">
    <property type="entry name" value="L,D-TRANSPEPTIDASE HI_1667-RELATED"/>
    <property type="match status" value="1"/>
</dbReference>
<name>A0ABT7QTG7_9BACT</name>
<feature type="domain" description="L,D-TPase catalytic" evidence="9">
    <location>
        <begin position="322"/>
        <end position="500"/>
    </location>
</feature>
<evidence type="ECO:0000256" key="3">
    <source>
        <dbReference type="ARBA" id="ARBA00022679"/>
    </source>
</evidence>
<evidence type="ECO:0000256" key="2">
    <source>
        <dbReference type="ARBA" id="ARBA00005992"/>
    </source>
</evidence>
<dbReference type="Gene3D" id="2.40.440.10">
    <property type="entry name" value="L,D-transpeptidase catalytic domain-like"/>
    <property type="match status" value="1"/>
</dbReference>
<keyword evidence="6 7" id="KW-0961">Cell wall biogenesis/degradation</keyword>
<dbReference type="InterPro" id="IPR036366">
    <property type="entry name" value="PGBDSf"/>
</dbReference>
<dbReference type="InterPro" id="IPR002477">
    <property type="entry name" value="Peptidoglycan-bd-like"/>
</dbReference>
<comment type="similarity">
    <text evidence="2">Belongs to the YkuD family.</text>
</comment>
<evidence type="ECO:0000256" key="1">
    <source>
        <dbReference type="ARBA" id="ARBA00004752"/>
    </source>
</evidence>
<evidence type="ECO:0000256" key="8">
    <source>
        <dbReference type="SAM" id="SignalP"/>
    </source>
</evidence>
<dbReference type="InterPro" id="IPR005490">
    <property type="entry name" value="LD_TPept_cat_dom"/>
</dbReference>
<evidence type="ECO:0000313" key="11">
    <source>
        <dbReference type="Proteomes" id="UP001169066"/>
    </source>
</evidence>
<dbReference type="EMBL" id="JAQIBC010000004">
    <property type="protein sequence ID" value="MDM5264082.1"/>
    <property type="molecule type" value="Genomic_DNA"/>
</dbReference>
<dbReference type="Gene3D" id="1.10.101.10">
    <property type="entry name" value="PGBD-like superfamily/PGBD"/>
    <property type="match status" value="1"/>
</dbReference>
<keyword evidence="8" id="KW-0732">Signal</keyword>
<dbReference type="SUPFAM" id="SSF141523">
    <property type="entry name" value="L,D-transpeptidase catalytic domain-like"/>
    <property type="match status" value="1"/>
</dbReference>
<evidence type="ECO:0000256" key="4">
    <source>
        <dbReference type="ARBA" id="ARBA00022960"/>
    </source>
</evidence>
<comment type="pathway">
    <text evidence="1 7">Cell wall biogenesis; peptidoglycan biosynthesis.</text>
</comment>
<dbReference type="InterPro" id="IPR036365">
    <property type="entry name" value="PGBD-like_sf"/>
</dbReference>
<evidence type="ECO:0000256" key="7">
    <source>
        <dbReference type="PROSITE-ProRule" id="PRU01373"/>
    </source>
</evidence>
<dbReference type="InterPro" id="IPR052905">
    <property type="entry name" value="LD-transpeptidase_YkuD-like"/>
</dbReference>
<dbReference type="InterPro" id="IPR045380">
    <property type="entry name" value="LD_TPept_scaffold_dom"/>
</dbReference>
<evidence type="ECO:0000313" key="10">
    <source>
        <dbReference type="EMBL" id="MDM5264082.1"/>
    </source>
</evidence>
<evidence type="ECO:0000256" key="5">
    <source>
        <dbReference type="ARBA" id="ARBA00022984"/>
    </source>
</evidence>
<dbReference type="RefSeq" id="WP_289402023.1">
    <property type="nucleotide sequence ID" value="NZ_JAQIBC010000004.1"/>
</dbReference>
<proteinExistence type="inferred from homology"/>
<accession>A0ABT7QTG7</accession>
<dbReference type="Proteomes" id="UP001169066">
    <property type="component" value="Unassembled WGS sequence"/>
</dbReference>
<reference evidence="10" key="1">
    <citation type="submission" date="2023-01" db="EMBL/GenBank/DDBJ databases">
        <title>Sulfurovum sp. XTW-4 genome assembly.</title>
        <authorList>
            <person name="Wang J."/>
        </authorList>
    </citation>
    <scope>NUCLEOTIDE SEQUENCE</scope>
    <source>
        <strain evidence="10">XTW-4</strain>
    </source>
</reference>
<dbReference type="PROSITE" id="PS52029">
    <property type="entry name" value="LD_TPASE"/>
    <property type="match status" value="1"/>
</dbReference>
<feature type="signal peptide" evidence="8">
    <location>
        <begin position="1"/>
        <end position="29"/>
    </location>
</feature>
<dbReference type="Pfam" id="PF01471">
    <property type="entry name" value="PG_binding_1"/>
    <property type="match status" value="1"/>
</dbReference>
<dbReference type="Pfam" id="PF20142">
    <property type="entry name" value="Scaffold"/>
    <property type="match status" value="1"/>
</dbReference>
<sequence>MKKIKQRIRDLSIRFGLMAVLMFTQGASANTHLEFHEAASTVMINSLETEPSNSFLKQLYTRLFFVPVWIDENSLSTFSQELFRQIKQDKTLDITSRLYRDTVDLEREAQDIYGLNGTLSQKVDLEFKMSQLYKGYADYTLYGSINWGAFQDRLYNLKAEGIHAGWVTYRPGFSPLSLLETAAMSGSLSELFAQSVPKEYHYKALQASLIKYLEIQKNGGWPIIAFKGVLKPGESHEIVPLLRKRVRITGDYGSCNSKEGDLYDSCLKEAVVHFQKRHGLEAEGIIGAKTMAALNVPIEKRIEQIRLNLDRIKWLHERNAKRHIIINIPAFTLFFEEDKALRLQMKVITGTRKNPTPVFSNTVRTIVLNPHWNVPKSIIQKEMIPKIFRDPNAMKKEKIEIYTGWGEDAQKVDASSVNWGQYRYSKNVPYRFAQTPGYHNALGKVKFLFPNQFSVYMHDTPTKNLFNRNVRAFSHGCIRLSKPIELLETFSTFNDTIDFEKAQERLKGKRKEFLALTQRVPVDVVYLTAYVDYDGVLQFRDDIYGYDKMQLQSYRKW</sequence>
<organism evidence="10 11">
    <name type="scientific">Sulfurovum xiamenensis</name>
    <dbReference type="NCBI Taxonomy" id="3019066"/>
    <lineage>
        <taxon>Bacteria</taxon>
        <taxon>Pseudomonadati</taxon>
        <taxon>Campylobacterota</taxon>
        <taxon>Epsilonproteobacteria</taxon>
        <taxon>Campylobacterales</taxon>
        <taxon>Sulfurovaceae</taxon>
        <taxon>Sulfurovum</taxon>
    </lineage>
</organism>
<protein>
    <submittedName>
        <fullName evidence="10">L,D-transpeptidase family protein</fullName>
    </submittedName>
</protein>
<keyword evidence="4 7" id="KW-0133">Cell shape</keyword>
<feature type="active site" description="Proton donor/acceptor" evidence="7">
    <location>
        <position position="458"/>
    </location>
</feature>
<keyword evidence="3" id="KW-0808">Transferase</keyword>
<dbReference type="SUPFAM" id="SSF47090">
    <property type="entry name" value="PGBD-like"/>
    <property type="match status" value="1"/>
</dbReference>
<dbReference type="CDD" id="cd16913">
    <property type="entry name" value="YkuD_like"/>
    <property type="match status" value="1"/>
</dbReference>
<feature type="active site" description="Nucleophile" evidence="7">
    <location>
        <position position="477"/>
    </location>
</feature>